<organism evidence="1 2">
    <name type="scientific">Globodera pallida</name>
    <name type="common">Potato cyst nematode worm</name>
    <name type="synonym">Heterodera pallida</name>
    <dbReference type="NCBI Taxonomy" id="36090"/>
    <lineage>
        <taxon>Eukaryota</taxon>
        <taxon>Metazoa</taxon>
        <taxon>Ecdysozoa</taxon>
        <taxon>Nematoda</taxon>
        <taxon>Chromadorea</taxon>
        <taxon>Rhabditida</taxon>
        <taxon>Tylenchina</taxon>
        <taxon>Tylenchomorpha</taxon>
        <taxon>Tylenchoidea</taxon>
        <taxon>Heteroderidae</taxon>
        <taxon>Heteroderinae</taxon>
        <taxon>Globodera</taxon>
    </lineage>
</organism>
<dbReference type="AlphaFoldDB" id="A0A183BIZ7"/>
<reference evidence="1" key="2">
    <citation type="submission" date="2014-05" db="EMBL/GenBank/DDBJ databases">
        <title>The genome and life-stage specific transcriptomes of Globodera pallida elucidate key aspects of plant parasitism by a cyst nematode.</title>
        <authorList>
            <person name="Cotton J.A."/>
            <person name="Lilley C.J."/>
            <person name="Jones L.M."/>
            <person name="Kikuchi T."/>
            <person name="Reid A.J."/>
            <person name="Thorpe P."/>
            <person name="Tsai I.J."/>
            <person name="Beasley H."/>
            <person name="Blok V."/>
            <person name="Cock P.J.A."/>
            <person name="Van den Akker S.E."/>
            <person name="Holroyd N."/>
            <person name="Hunt M."/>
            <person name="Mantelin S."/>
            <person name="Naghra H."/>
            <person name="Pain A."/>
            <person name="Palomares-Rius J.E."/>
            <person name="Zarowiecki M."/>
            <person name="Berriman M."/>
            <person name="Jones J.T."/>
            <person name="Urwin P.E."/>
        </authorList>
    </citation>
    <scope>NUCLEOTIDE SEQUENCE [LARGE SCALE GENOMIC DNA]</scope>
    <source>
        <strain evidence="1">Lindley</strain>
    </source>
</reference>
<dbReference type="WBParaSite" id="GPLIN_000057600">
    <property type="protein sequence ID" value="GPLIN_000057600"/>
    <property type="gene ID" value="GPLIN_000057600"/>
</dbReference>
<name>A0A183BIZ7_GLOPA</name>
<protein>
    <submittedName>
        <fullName evidence="2">RNase III domain-containing protein</fullName>
    </submittedName>
</protein>
<dbReference type="Proteomes" id="UP000050741">
    <property type="component" value="Unassembled WGS sequence"/>
</dbReference>
<evidence type="ECO:0000313" key="2">
    <source>
        <dbReference type="WBParaSite" id="GPLIN_000057600"/>
    </source>
</evidence>
<accession>A0A183BIZ7</accession>
<reference evidence="2" key="3">
    <citation type="submission" date="2016-06" db="UniProtKB">
        <authorList>
            <consortium name="WormBaseParasite"/>
        </authorList>
    </citation>
    <scope>IDENTIFICATION</scope>
</reference>
<sequence>MKEDLALRFESILGTLYLLVENWHCDNILKQIRGDYDRKECKKYRKYLNIAYEYLFRVFIKVADPKLSEQMPAVAPQFQYNTLIDWAIPSTVGNTKLCNTSPFECRELPVWQLTKCDRAVAQRTNCVPFTECYC</sequence>
<reference evidence="1" key="1">
    <citation type="submission" date="2013-12" db="EMBL/GenBank/DDBJ databases">
        <authorList>
            <person name="Aslett M."/>
        </authorList>
    </citation>
    <scope>NUCLEOTIDE SEQUENCE [LARGE SCALE GENOMIC DNA]</scope>
    <source>
        <strain evidence="1">Lindley</strain>
    </source>
</reference>
<keyword evidence="1" id="KW-1185">Reference proteome</keyword>
<proteinExistence type="predicted"/>
<evidence type="ECO:0000313" key="1">
    <source>
        <dbReference type="Proteomes" id="UP000050741"/>
    </source>
</evidence>